<keyword evidence="1" id="KW-1133">Transmembrane helix</keyword>
<feature type="transmembrane region" description="Helical" evidence="1">
    <location>
        <begin position="6"/>
        <end position="24"/>
    </location>
</feature>
<accession>A0A1G1XU37</accession>
<sequence length="60" mass="6939">MNLYKITLIFAELLSVILGSIWIVYKLREMQVDDLIMNTATYSLMIYVALGNLIEQLTKN</sequence>
<evidence type="ECO:0000313" key="3">
    <source>
        <dbReference type="Proteomes" id="UP000178930"/>
    </source>
</evidence>
<name>A0A1G1XU37_9BACT</name>
<feature type="transmembrane region" description="Helical" evidence="1">
    <location>
        <begin position="36"/>
        <end position="54"/>
    </location>
</feature>
<dbReference type="Proteomes" id="UP000178930">
    <property type="component" value="Unassembled WGS sequence"/>
</dbReference>
<gene>
    <name evidence="2" type="ORF">A2729_03635</name>
</gene>
<dbReference type="EMBL" id="MHIB01000032">
    <property type="protein sequence ID" value="OGY43615.1"/>
    <property type="molecule type" value="Genomic_DNA"/>
</dbReference>
<evidence type="ECO:0000256" key="1">
    <source>
        <dbReference type="SAM" id="Phobius"/>
    </source>
</evidence>
<protein>
    <submittedName>
        <fullName evidence="2">Uncharacterized protein</fullName>
    </submittedName>
</protein>
<keyword evidence="1" id="KW-0812">Transmembrane</keyword>
<reference evidence="2 3" key="1">
    <citation type="journal article" date="2016" name="Nat. Commun.">
        <title>Thousands of microbial genomes shed light on interconnected biogeochemical processes in an aquifer system.</title>
        <authorList>
            <person name="Anantharaman K."/>
            <person name="Brown C.T."/>
            <person name="Hug L.A."/>
            <person name="Sharon I."/>
            <person name="Castelle C.J."/>
            <person name="Probst A.J."/>
            <person name="Thomas B.C."/>
            <person name="Singh A."/>
            <person name="Wilkins M.J."/>
            <person name="Karaoz U."/>
            <person name="Brodie E.L."/>
            <person name="Williams K.H."/>
            <person name="Hubbard S.S."/>
            <person name="Banfield J.F."/>
        </authorList>
    </citation>
    <scope>NUCLEOTIDE SEQUENCE [LARGE SCALE GENOMIC DNA]</scope>
</reference>
<evidence type="ECO:0000313" key="2">
    <source>
        <dbReference type="EMBL" id="OGY43615.1"/>
    </source>
</evidence>
<organism evidence="2 3">
    <name type="scientific">Candidatus Buchananbacteria bacterium RIFCSPHIGHO2_01_FULL_39_14</name>
    <dbReference type="NCBI Taxonomy" id="1797532"/>
    <lineage>
        <taxon>Bacteria</taxon>
        <taxon>Candidatus Buchananiibacteriota</taxon>
    </lineage>
</organism>
<dbReference type="AlphaFoldDB" id="A0A1G1XU37"/>
<proteinExistence type="predicted"/>
<keyword evidence="1" id="KW-0472">Membrane</keyword>
<comment type="caution">
    <text evidence="2">The sequence shown here is derived from an EMBL/GenBank/DDBJ whole genome shotgun (WGS) entry which is preliminary data.</text>
</comment>